<evidence type="ECO:0000313" key="2">
    <source>
        <dbReference type="EMBL" id="KAF0316909.1"/>
    </source>
</evidence>
<dbReference type="AlphaFoldDB" id="A0A8H3VXS6"/>
<feature type="signal peptide" evidence="1">
    <location>
        <begin position="1"/>
        <end position="19"/>
    </location>
</feature>
<feature type="chain" id="PRO_5034491261" description="Secreted protein" evidence="1">
    <location>
        <begin position="20"/>
        <end position="126"/>
    </location>
</feature>
<protein>
    <recommendedName>
        <fullName evidence="4">Secreted protein</fullName>
    </recommendedName>
</protein>
<keyword evidence="3" id="KW-1185">Reference proteome</keyword>
<gene>
    <name evidence="2" type="ORF">GQ607_015869</name>
</gene>
<dbReference type="Proteomes" id="UP000434172">
    <property type="component" value="Unassembled WGS sequence"/>
</dbReference>
<evidence type="ECO:0008006" key="4">
    <source>
        <dbReference type="Google" id="ProtNLM"/>
    </source>
</evidence>
<comment type="caution">
    <text evidence="2">The sequence shown here is derived from an EMBL/GenBank/DDBJ whole genome shotgun (WGS) entry which is preliminary data.</text>
</comment>
<name>A0A8H3VXS6_9PEZI</name>
<accession>A0A8H3VXS6</accession>
<proteinExistence type="predicted"/>
<organism evidence="2 3">
    <name type="scientific">Colletotrichum asianum</name>
    <dbReference type="NCBI Taxonomy" id="702518"/>
    <lineage>
        <taxon>Eukaryota</taxon>
        <taxon>Fungi</taxon>
        <taxon>Dikarya</taxon>
        <taxon>Ascomycota</taxon>
        <taxon>Pezizomycotina</taxon>
        <taxon>Sordariomycetes</taxon>
        <taxon>Hypocreomycetidae</taxon>
        <taxon>Glomerellales</taxon>
        <taxon>Glomerellaceae</taxon>
        <taxon>Colletotrichum</taxon>
        <taxon>Colletotrichum gloeosporioides species complex</taxon>
    </lineage>
</organism>
<keyword evidence="1" id="KW-0732">Signal</keyword>
<evidence type="ECO:0000256" key="1">
    <source>
        <dbReference type="SAM" id="SignalP"/>
    </source>
</evidence>
<evidence type="ECO:0000313" key="3">
    <source>
        <dbReference type="Proteomes" id="UP000434172"/>
    </source>
</evidence>
<dbReference type="EMBL" id="WOWK01000143">
    <property type="protein sequence ID" value="KAF0316909.1"/>
    <property type="molecule type" value="Genomic_DNA"/>
</dbReference>
<sequence length="126" mass="13410">MMMLLLLLLNYNPVAQTSAALSEPLSASPNQMMPLRSSLWASHALRISVPVSIVCDPPLVAPPASILSTHIPSLITNIPHSTALPVDFPPGYRHGKAAASPSPCPTAQFNHCQLCRLLPFARPAPS</sequence>
<reference evidence="2 3" key="1">
    <citation type="submission" date="2019-12" db="EMBL/GenBank/DDBJ databases">
        <title>A genome sequence resource for the geographically widespread anthracnose pathogen Colletotrichum asianum.</title>
        <authorList>
            <person name="Meng Y."/>
        </authorList>
    </citation>
    <scope>NUCLEOTIDE SEQUENCE [LARGE SCALE GENOMIC DNA]</scope>
    <source>
        <strain evidence="2 3">ICMP 18580</strain>
    </source>
</reference>